<dbReference type="InterPro" id="IPR023753">
    <property type="entry name" value="FAD/NAD-binding_dom"/>
</dbReference>
<dbReference type="EMBL" id="FOHX01000008">
    <property type="protein sequence ID" value="SEU24032.1"/>
    <property type="molecule type" value="Genomic_DNA"/>
</dbReference>
<dbReference type="Gene3D" id="1.10.10.1100">
    <property type="entry name" value="BFD-like [2Fe-2S]-binding domain"/>
    <property type="match status" value="1"/>
</dbReference>
<protein>
    <submittedName>
        <fullName evidence="5">NADPH-dependent 2,4-dienoyl-CoA reductase, sulfur reductase</fullName>
    </submittedName>
</protein>
<name>A0A1I0KHG2_9ACTN</name>
<dbReference type="PIRSF" id="PIRSF037495">
    <property type="entry name" value="Opine_OX_OoxA/HcnB"/>
    <property type="match status" value="1"/>
</dbReference>
<dbReference type="CDD" id="cd19946">
    <property type="entry name" value="GlpA-like_Fer2_BFD-like"/>
    <property type="match status" value="1"/>
</dbReference>
<dbReference type="Gene3D" id="3.50.50.60">
    <property type="entry name" value="FAD/NAD(P)-binding domain"/>
    <property type="match status" value="2"/>
</dbReference>
<dbReference type="Pfam" id="PF07992">
    <property type="entry name" value="Pyr_redox_2"/>
    <property type="match status" value="1"/>
</dbReference>
<evidence type="ECO:0000313" key="6">
    <source>
        <dbReference type="Proteomes" id="UP000199361"/>
    </source>
</evidence>
<dbReference type="AlphaFoldDB" id="A0A1I0KHG2"/>
<evidence type="ECO:0000259" key="4">
    <source>
        <dbReference type="Pfam" id="PF07992"/>
    </source>
</evidence>
<keyword evidence="6" id="KW-1185">Reference proteome</keyword>
<dbReference type="InterPro" id="IPR051691">
    <property type="entry name" value="Metab_Enz_Cyan_OpOx_G3PDH"/>
</dbReference>
<evidence type="ECO:0000256" key="2">
    <source>
        <dbReference type="SAM" id="MobiDB-lite"/>
    </source>
</evidence>
<sequence>MTRHEERDVVIVGGGPAGLAAARRLAAAGLRVTVLDEQPELGGQYFRRPAPEVARVWGEHRPEGRRLVEAVRAAGVECRTGHLVWGVDDDGRTLLVSDPAEHPVRLRGRYVIVATGAYERPFPFPGWQLPGVTTPGFAQHLAAADHTPIGERVLLAGSGPFLLPVACSLLALGVNVAGIAEAGHPYRPGLRALGAVRHPARLRELAGYAARLARARVPLWQDTVVVRADGGERVTSVTLAATAAPTRAVRTVAVDALCVGYGFRPQSDLARMLGCAVRTDPATGDATPVLTASGRSTRDDVYVIGEAAGIGGAPIAAARGLTAALDILAREGHDVPAAELRRPARAGRRLERFKKLTDALYPAPAELARLLPATLPDAATLCRCEAVTAGEVRRVARTTAGDVNATKAWTRAGMGPCQGRECGFAVSAVARTSPDVFPSRLPVRPVPVTTLLEMARTEATRTEVAPTEATRAGAARPEAARPEPVGPEPAGEGEAA</sequence>
<keyword evidence="1" id="KW-0560">Oxidoreductase</keyword>
<dbReference type="PRINTS" id="PR00411">
    <property type="entry name" value="PNDRDTASEI"/>
</dbReference>
<feature type="domain" description="BFD-like [2Fe-2S]-binding" evidence="3">
    <location>
        <begin position="381"/>
        <end position="427"/>
    </location>
</feature>
<reference evidence="5 6" key="1">
    <citation type="submission" date="2016-10" db="EMBL/GenBank/DDBJ databases">
        <authorList>
            <person name="de Groot N.N."/>
        </authorList>
    </citation>
    <scope>NUCLEOTIDE SEQUENCE [LARGE SCALE GENOMIC DNA]</scope>
    <source>
        <strain evidence="5 6">CGMCC 4.5598</strain>
    </source>
</reference>
<dbReference type="STRING" id="568860.SAMN05421811_10828"/>
<feature type="domain" description="FAD/NAD(P)-binding" evidence="4">
    <location>
        <begin position="8"/>
        <end position="318"/>
    </location>
</feature>
<evidence type="ECO:0000256" key="1">
    <source>
        <dbReference type="ARBA" id="ARBA00023002"/>
    </source>
</evidence>
<feature type="region of interest" description="Disordered" evidence="2">
    <location>
        <begin position="457"/>
        <end position="496"/>
    </location>
</feature>
<gene>
    <name evidence="5" type="ORF">SAMN05421811_10828</name>
</gene>
<dbReference type="InterPro" id="IPR007419">
    <property type="entry name" value="BFD-like_2Fe2S-bd_dom"/>
</dbReference>
<dbReference type="SUPFAM" id="SSF51905">
    <property type="entry name" value="FAD/NAD(P)-binding domain"/>
    <property type="match status" value="1"/>
</dbReference>
<organism evidence="5 6">
    <name type="scientific">Nonomuraea wenchangensis</name>
    <dbReference type="NCBI Taxonomy" id="568860"/>
    <lineage>
        <taxon>Bacteria</taxon>
        <taxon>Bacillati</taxon>
        <taxon>Actinomycetota</taxon>
        <taxon>Actinomycetes</taxon>
        <taxon>Streptosporangiales</taxon>
        <taxon>Streptosporangiaceae</taxon>
        <taxon>Nonomuraea</taxon>
    </lineage>
</organism>
<dbReference type="Proteomes" id="UP000199361">
    <property type="component" value="Unassembled WGS sequence"/>
</dbReference>
<dbReference type="Pfam" id="PF04324">
    <property type="entry name" value="Fer2_BFD"/>
    <property type="match status" value="1"/>
</dbReference>
<dbReference type="GO" id="GO:0016491">
    <property type="term" value="F:oxidoreductase activity"/>
    <property type="evidence" value="ECO:0007669"/>
    <property type="project" value="UniProtKB-KW"/>
</dbReference>
<accession>A0A1I0KHG2</accession>
<dbReference type="PANTHER" id="PTHR42949:SF3">
    <property type="entry name" value="ANAEROBIC GLYCEROL-3-PHOSPHATE DEHYDROGENASE SUBUNIT B"/>
    <property type="match status" value="1"/>
</dbReference>
<dbReference type="OrthoDB" id="9801699at2"/>
<dbReference type="PANTHER" id="PTHR42949">
    <property type="entry name" value="ANAEROBIC GLYCEROL-3-PHOSPHATE DEHYDROGENASE SUBUNIT B"/>
    <property type="match status" value="1"/>
</dbReference>
<evidence type="ECO:0000259" key="3">
    <source>
        <dbReference type="Pfam" id="PF04324"/>
    </source>
</evidence>
<dbReference type="InterPro" id="IPR041854">
    <property type="entry name" value="BFD-like_2Fe2S-bd_dom_sf"/>
</dbReference>
<dbReference type="InterPro" id="IPR036188">
    <property type="entry name" value="FAD/NAD-bd_sf"/>
</dbReference>
<feature type="compositionally biased region" description="Low complexity" evidence="2">
    <location>
        <begin position="464"/>
        <end position="477"/>
    </location>
</feature>
<dbReference type="PRINTS" id="PR00368">
    <property type="entry name" value="FADPNR"/>
</dbReference>
<evidence type="ECO:0000313" key="5">
    <source>
        <dbReference type="EMBL" id="SEU24032.1"/>
    </source>
</evidence>
<proteinExistence type="predicted"/>
<dbReference type="RefSeq" id="WP_091085457.1">
    <property type="nucleotide sequence ID" value="NZ_FOHX01000008.1"/>
</dbReference>
<dbReference type="InterPro" id="IPR017224">
    <property type="entry name" value="Opine_Oxase_asu/HCN_bsu"/>
</dbReference>